<dbReference type="PANTHER" id="PTHR21666">
    <property type="entry name" value="PEPTIDASE-RELATED"/>
    <property type="match status" value="1"/>
</dbReference>
<dbReference type="RefSeq" id="WP_369312965.1">
    <property type="nucleotide sequence ID" value="NZ_JBEHZE010000001.1"/>
</dbReference>
<feature type="domain" description="M23ase beta-sheet core" evidence="3">
    <location>
        <begin position="160"/>
        <end position="261"/>
    </location>
</feature>
<gene>
    <name evidence="4" type="ORF">ABFZ84_05650</name>
</gene>
<feature type="signal peptide" evidence="2">
    <location>
        <begin position="1"/>
        <end position="19"/>
    </location>
</feature>
<dbReference type="CDD" id="cd12797">
    <property type="entry name" value="M23_peptidase"/>
    <property type="match status" value="1"/>
</dbReference>
<dbReference type="InterPro" id="IPR016047">
    <property type="entry name" value="M23ase_b-sheet_dom"/>
</dbReference>
<feature type="compositionally biased region" description="Pro residues" evidence="1">
    <location>
        <begin position="30"/>
        <end position="41"/>
    </location>
</feature>
<accession>A0ABV3Z4U3</accession>
<evidence type="ECO:0000313" key="4">
    <source>
        <dbReference type="EMBL" id="MEX6633029.1"/>
    </source>
</evidence>
<dbReference type="InterPro" id="IPR050570">
    <property type="entry name" value="Cell_wall_metabolism_enzyme"/>
</dbReference>
<sequence length="291" mass="32391">MMEYARKTITALMAIFALAACEQPGETPTPMDPGPDNPADPDPTDPEPIDPGPTEPDPIPEEEFLDDEEGRVFSYVPAGDLLPNSEPGHQDTTIYRPDMLFPLEDAAFLNSQVYRHGGYQGSLNGMNGGQCETSNYDYPWQDTFCESRSRSQIMCPTGGHEGVDIRPATCIPESGSQHWAVAVEDGRIVAPASSKYTVRLQTDDGTLYRYLHLKMDALSVSDGEFVTKGQRIGRVSNDFFNSSGERVPTTYHLHFEMYQNYAPDAETDPIFDQVNPYMTLVSAYERKLRTP</sequence>
<feature type="chain" id="PRO_5046357799" evidence="2">
    <location>
        <begin position="20"/>
        <end position="291"/>
    </location>
</feature>
<evidence type="ECO:0000256" key="1">
    <source>
        <dbReference type="SAM" id="MobiDB-lite"/>
    </source>
</evidence>
<dbReference type="PANTHER" id="PTHR21666:SF270">
    <property type="entry name" value="MUREIN HYDROLASE ACTIVATOR ENVC"/>
    <property type="match status" value="1"/>
</dbReference>
<dbReference type="Gene3D" id="2.70.70.10">
    <property type="entry name" value="Glucose Permease (Domain IIA)"/>
    <property type="match status" value="1"/>
</dbReference>
<dbReference type="EMBL" id="JBEHZE010000001">
    <property type="protein sequence ID" value="MEX6633029.1"/>
    <property type="molecule type" value="Genomic_DNA"/>
</dbReference>
<keyword evidence="5" id="KW-1185">Reference proteome</keyword>
<dbReference type="InterPro" id="IPR011055">
    <property type="entry name" value="Dup_hybrid_motif"/>
</dbReference>
<dbReference type="SUPFAM" id="SSF51261">
    <property type="entry name" value="Duplicated hybrid motif"/>
    <property type="match status" value="1"/>
</dbReference>
<evidence type="ECO:0000313" key="5">
    <source>
        <dbReference type="Proteomes" id="UP001560685"/>
    </source>
</evidence>
<dbReference type="Proteomes" id="UP001560685">
    <property type="component" value="Unassembled WGS sequence"/>
</dbReference>
<protein>
    <submittedName>
        <fullName evidence="4">Peptidoglycan DD-metalloendopeptidase family protein</fullName>
    </submittedName>
</protein>
<reference evidence="4 5" key="1">
    <citation type="submission" date="2024-05" db="EMBL/GenBank/DDBJ databases">
        <title>Three bacterial strains, DH-69, EH-24, and ECK-19 isolated from coastal sediments.</title>
        <authorList>
            <person name="Ye Y.-Q."/>
            <person name="Du Z.-J."/>
        </authorList>
    </citation>
    <scope>NUCLEOTIDE SEQUENCE [LARGE SCALE GENOMIC DNA]</scope>
    <source>
        <strain evidence="4 5">ECK-19</strain>
    </source>
</reference>
<proteinExistence type="predicted"/>
<name>A0ABV3Z4U3_9PROT</name>
<keyword evidence="2" id="KW-0732">Signal</keyword>
<evidence type="ECO:0000259" key="3">
    <source>
        <dbReference type="Pfam" id="PF01551"/>
    </source>
</evidence>
<organism evidence="4 5">
    <name type="scientific">Hyphococcus lacteus</name>
    <dbReference type="NCBI Taxonomy" id="3143536"/>
    <lineage>
        <taxon>Bacteria</taxon>
        <taxon>Pseudomonadati</taxon>
        <taxon>Pseudomonadota</taxon>
        <taxon>Alphaproteobacteria</taxon>
        <taxon>Parvularculales</taxon>
        <taxon>Parvularculaceae</taxon>
        <taxon>Hyphococcus</taxon>
    </lineage>
</organism>
<comment type="caution">
    <text evidence="4">The sequence shown here is derived from an EMBL/GenBank/DDBJ whole genome shotgun (WGS) entry which is preliminary data.</text>
</comment>
<evidence type="ECO:0000256" key="2">
    <source>
        <dbReference type="SAM" id="SignalP"/>
    </source>
</evidence>
<dbReference type="Pfam" id="PF01551">
    <property type="entry name" value="Peptidase_M23"/>
    <property type="match status" value="1"/>
</dbReference>
<dbReference type="PROSITE" id="PS51257">
    <property type="entry name" value="PROKAR_LIPOPROTEIN"/>
    <property type="match status" value="1"/>
</dbReference>
<feature type="region of interest" description="Disordered" evidence="1">
    <location>
        <begin position="23"/>
        <end position="62"/>
    </location>
</feature>